<dbReference type="EMBL" id="SELW01000641">
    <property type="protein sequence ID" value="TID16691.1"/>
    <property type="molecule type" value="Genomic_DNA"/>
</dbReference>
<dbReference type="PROSITE" id="PS50089">
    <property type="entry name" value="ZF_RING_2"/>
    <property type="match status" value="1"/>
</dbReference>
<protein>
    <recommendedName>
        <fullName evidence="10">RING-type domain-containing protein</fullName>
    </recommendedName>
</protein>
<feature type="compositionally biased region" description="Polar residues" evidence="9">
    <location>
        <begin position="76"/>
        <end position="105"/>
    </location>
</feature>
<proteinExistence type="predicted"/>
<dbReference type="Pfam" id="PF13639">
    <property type="entry name" value="zf-RING_2"/>
    <property type="match status" value="1"/>
</dbReference>
<dbReference type="InterPro" id="IPR013083">
    <property type="entry name" value="Znf_RING/FYVE/PHD"/>
</dbReference>
<dbReference type="PANTHER" id="PTHR46539:SF1">
    <property type="entry name" value="E3 UBIQUITIN-PROTEIN LIGASE ATL42"/>
    <property type="match status" value="1"/>
</dbReference>
<dbReference type="Gene3D" id="3.30.40.10">
    <property type="entry name" value="Zinc/RING finger domain, C3HC4 (zinc finger)"/>
    <property type="match status" value="1"/>
</dbReference>
<gene>
    <name evidence="11" type="ORF">CANINC_004143</name>
</gene>
<name>A0A4T0WWX8_9ASCO</name>
<evidence type="ECO:0000256" key="8">
    <source>
        <dbReference type="PROSITE-ProRule" id="PRU00175"/>
    </source>
</evidence>
<accession>A0A4T0WWX8</accession>
<keyword evidence="5" id="KW-0862">Zinc</keyword>
<dbReference type="STRING" id="52247.A0A4T0WWX8"/>
<dbReference type="GO" id="GO:0016567">
    <property type="term" value="P:protein ubiquitination"/>
    <property type="evidence" value="ECO:0007669"/>
    <property type="project" value="UniProtKB-UniPathway"/>
</dbReference>
<sequence length="623" mass="69056">MSQSQTEQLVPQDNIANDREVALREAGITQSANGSYNLPPVLVQYRDGIYQTLVIEVSNRERPSSITTLWNLAQDPSNRNLTTESPGPPDTTSDLTTREQSVSENENGDSDRQMTTIFQNAAALSRLGLFHRGNDNISETERERETNDRLLTSRIVDPLQRLFERMSGQSVNRTNLGNSNTPTPTSTPTQSQSQSLETHVQPPPVRDNENSNNNTDENNNTNQTDATSNASNDIELRMPGDSRNIILTVNYIQGGQGNENGSGSLLLYVPSIVDTDESNVQLLVRLATEIALRTISTLLQKSAGVSDKVFESLKVKKLADLKPSEQECPICYDSYVEKENLPDVNKKRGNDSEDGEDGDNNSVPPNKRLKSNTQESIPVNTSNSSPVKETKDSPKETKLEYAHYPVTLNCEHTFGASCLHEWFKTNSTCPLCREKLPNKSDAINTPHDIQITLPNLARTIRIARTLIDNLNNREMTFHFREDDQATIDRILQESDSNILSPAAYQTLLETFTSLRSLPNQNNPNENTTPVGSRTASATPPSRPTTSATSILNFVREVISSMRRDNNAATNGSRPNRSVGVESRRTANGVETRDYTMFGQDRNRGDSNTNESPNTSDSHSNNNS</sequence>
<keyword evidence="4 8" id="KW-0863">Zinc-finger</keyword>
<evidence type="ECO:0000256" key="9">
    <source>
        <dbReference type="SAM" id="MobiDB-lite"/>
    </source>
</evidence>
<comment type="subcellular location">
    <subcellularLocation>
        <location evidence="1">Membrane</location>
    </subcellularLocation>
</comment>
<feature type="compositionally biased region" description="Polar residues" evidence="9">
    <location>
        <begin position="371"/>
        <end position="387"/>
    </location>
</feature>
<feature type="compositionally biased region" description="Polar residues" evidence="9">
    <location>
        <begin position="167"/>
        <end position="177"/>
    </location>
</feature>
<organism evidence="11 12">
    <name type="scientific">Pichia inconspicua</name>
    <dbReference type="NCBI Taxonomy" id="52247"/>
    <lineage>
        <taxon>Eukaryota</taxon>
        <taxon>Fungi</taxon>
        <taxon>Dikarya</taxon>
        <taxon>Ascomycota</taxon>
        <taxon>Saccharomycotina</taxon>
        <taxon>Pichiomycetes</taxon>
        <taxon>Pichiales</taxon>
        <taxon>Pichiaceae</taxon>
        <taxon>Pichia</taxon>
    </lineage>
</organism>
<feature type="compositionally biased region" description="Low complexity" evidence="9">
    <location>
        <begin position="178"/>
        <end position="195"/>
    </location>
</feature>
<dbReference type="SUPFAM" id="SSF57850">
    <property type="entry name" value="RING/U-box"/>
    <property type="match status" value="1"/>
</dbReference>
<keyword evidence="7" id="KW-0472">Membrane</keyword>
<feature type="region of interest" description="Disordered" evidence="9">
    <location>
        <begin position="166"/>
        <end position="236"/>
    </location>
</feature>
<feature type="region of interest" description="Disordered" evidence="9">
    <location>
        <begin position="342"/>
        <end position="394"/>
    </location>
</feature>
<keyword evidence="12" id="KW-1185">Reference proteome</keyword>
<dbReference type="GO" id="GO:0016020">
    <property type="term" value="C:membrane"/>
    <property type="evidence" value="ECO:0007669"/>
    <property type="project" value="UniProtKB-SubCell"/>
</dbReference>
<keyword evidence="3" id="KW-0479">Metal-binding</keyword>
<feature type="compositionally biased region" description="Polar residues" evidence="9">
    <location>
        <begin position="605"/>
        <end position="623"/>
    </location>
</feature>
<dbReference type="UniPathway" id="UPA00143"/>
<feature type="region of interest" description="Disordered" evidence="9">
    <location>
        <begin position="515"/>
        <end position="549"/>
    </location>
</feature>
<evidence type="ECO:0000256" key="1">
    <source>
        <dbReference type="ARBA" id="ARBA00004370"/>
    </source>
</evidence>
<dbReference type="InterPro" id="IPR001841">
    <property type="entry name" value="Znf_RING"/>
</dbReference>
<evidence type="ECO:0000256" key="6">
    <source>
        <dbReference type="ARBA" id="ARBA00022989"/>
    </source>
</evidence>
<feature type="region of interest" description="Disordered" evidence="9">
    <location>
        <begin position="561"/>
        <end position="623"/>
    </location>
</feature>
<dbReference type="AlphaFoldDB" id="A0A4T0WWX8"/>
<evidence type="ECO:0000256" key="3">
    <source>
        <dbReference type="ARBA" id="ARBA00022723"/>
    </source>
</evidence>
<dbReference type="PANTHER" id="PTHR46539">
    <property type="entry name" value="E3 UBIQUITIN-PROTEIN LIGASE ATL42"/>
    <property type="match status" value="1"/>
</dbReference>
<comment type="caution">
    <text evidence="11">The sequence shown here is derived from an EMBL/GenBank/DDBJ whole genome shotgun (WGS) entry which is preliminary data.</text>
</comment>
<dbReference type="GO" id="GO:0008270">
    <property type="term" value="F:zinc ion binding"/>
    <property type="evidence" value="ECO:0007669"/>
    <property type="project" value="UniProtKB-KW"/>
</dbReference>
<evidence type="ECO:0000313" key="11">
    <source>
        <dbReference type="EMBL" id="TID16691.1"/>
    </source>
</evidence>
<evidence type="ECO:0000256" key="2">
    <source>
        <dbReference type="ARBA" id="ARBA00022692"/>
    </source>
</evidence>
<dbReference type="OrthoDB" id="8062037at2759"/>
<keyword evidence="6" id="KW-1133">Transmembrane helix</keyword>
<evidence type="ECO:0000259" key="10">
    <source>
        <dbReference type="PROSITE" id="PS50089"/>
    </source>
</evidence>
<feature type="compositionally biased region" description="Low complexity" evidence="9">
    <location>
        <begin position="210"/>
        <end position="222"/>
    </location>
</feature>
<evidence type="ECO:0000256" key="4">
    <source>
        <dbReference type="ARBA" id="ARBA00022771"/>
    </source>
</evidence>
<keyword evidence="2" id="KW-0812">Transmembrane</keyword>
<feature type="compositionally biased region" description="Basic and acidic residues" evidence="9">
    <location>
        <begin position="342"/>
        <end position="351"/>
    </location>
</feature>
<feature type="domain" description="RING-type" evidence="10">
    <location>
        <begin position="328"/>
        <end position="433"/>
    </location>
</feature>
<feature type="compositionally biased region" description="Low complexity" evidence="9">
    <location>
        <begin position="518"/>
        <end position="549"/>
    </location>
</feature>
<feature type="region of interest" description="Disordered" evidence="9">
    <location>
        <begin position="76"/>
        <end position="113"/>
    </location>
</feature>
<dbReference type="SMART" id="SM00184">
    <property type="entry name" value="RING"/>
    <property type="match status" value="1"/>
</dbReference>
<evidence type="ECO:0000256" key="7">
    <source>
        <dbReference type="ARBA" id="ARBA00023136"/>
    </source>
</evidence>
<evidence type="ECO:0000313" key="12">
    <source>
        <dbReference type="Proteomes" id="UP000307173"/>
    </source>
</evidence>
<feature type="compositionally biased region" description="Polar residues" evidence="9">
    <location>
        <begin position="566"/>
        <end position="575"/>
    </location>
</feature>
<dbReference type="Proteomes" id="UP000307173">
    <property type="component" value="Unassembled WGS sequence"/>
</dbReference>
<feature type="compositionally biased region" description="Polar residues" evidence="9">
    <location>
        <begin position="223"/>
        <end position="232"/>
    </location>
</feature>
<evidence type="ECO:0000256" key="5">
    <source>
        <dbReference type="ARBA" id="ARBA00022833"/>
    </source>
</evidence>
<reference evidence="11 12" key="1">
    <citation type="journal article" date="2019" name="Front. Genet.">
        <title>Whole-Genome Sequencing of the Opportunistic Yeast Pathogen Candida inconspicua Uncovers Its Hybrid Origin.</title>
        <authorList>
            <person name="Mixao V."/>
            <person name="Hansen A.P."/>
            <person name="Saus E."/>
            <person name="Boekhout T."/>
            <person name="Lass-Florl C."/>
            <person name="Gabaldon T."/>
        </authorList>
    </citation>
    <scope>NUCLEOTIDE SEQUENCE [LARGE SCALE GENOMIC DNA]</scope>
    <source>
        <strain evidence="11 12">CBS 180</strain>
    </source>
</reference>